<dbReference type="GO" id="GO:0003676">
    <property type="term" value="F:nucleic acid binding"/>
    <property type="evidence" value="ECO:0007669"/>
    <property type="project" value="InterPro"/>
</dbReference>
<evidence type="ECO:0000313" key="9">
    <source>
        <dbReference type="Proteomes" id="UP000504633"/>
    </source>
</evidence>
<keyword evidence="3" id="KW-0809">Transit peptide</keyword>
<dbReference type="GO" id="GO:0061668">
    <property type="term" value="P:mitochondrial ribosome assembly"/>
    <property type="evidence" value="ECO:0007669"/>
    <property type="project" value="TreeGrafter"/>
</dbReference>
<keyword evidence="5" id="KW-0496">Mitochondrion</keyword>
<accession>A0A6J1MEZ3</accession>
<reference evidence="10" key="1">
    <citation type="submission" date="2025-08" db="UniProtKB">
        <authorList>
            <consortium name="RefSeq"/>
        </authorList>
    </citation>
    <scope>IDENTIFICATION</scope>
    <source>
        <strain evidence="10">15085-1641.00</strain>
        <tissue evidence="10">Whole body</tissue>
    </source>
</reference>
<dbReference type="OrthoDB" id="637682at2759"/>
<dbReference type="InterPro" id="IPR038538">
    <property type="entry name" value="MTERF_sf"/>
</dbReference>
<name>A0A6J1MEZ3_DROHY</name>
<evidence type="ECO:0000256" key="5">
    <source>
        <dbReference type="ARBA" id="ARBA00023128"/>
    </source>
</evidence>
<evidence type="ECO:0000256" key="2">
    <source>
        <dbReference type="ARBA" id="ARBA00007692"/>
    </source>
</evidence>
<protein>
    <recommendedName>
        <fullName evidence="7">Transcription termination factor 3, mitochondrial</fullName>
    </recommendedName>
</protein>
<dbReference type="KEGG" id="dhe:111605696"/>
<proteinExistence type="inferred from homology"/>
<dbReference type="AlphaFoldDB" id="A0A6J1MEZ3"/>
<evidence type="ECO:0000256" key="8">
    <source>
        <dbReference type="SAM" id="SignalP"/>
    </source>
</evidence>
<keyword evidence="6" id="KW-0804">Transcription</keyword>
<dbReference type="Proteomes" id="UP000504633">
    <property type="component" value="Unplaced"/>
</dbReference>
<evidence type="ECO:0000256" key="4">
    <source>
        <dbReference type="ARBA" id="ARBA00023015"/>
    </source>
</evidence>
<keyword evidence="8" id="KW-0732">Signal</keyword>
<evidence type="ECO:0000313" key="10">
    <source>
        <dbReference type="RefSeq" id="XP_023180138.2"/>
    </source>
</evidence>
<dbReference type="GO" id="GO:0006390">
    <property type="term" value="P:mitochondrial transcription"/>
    <property type="evidence" value="ECO:0007669"/>
    <property type="project" value="TreeGrafter"/>
</dbReference>
<dbReference type="OMA" id="NPFWLMF"/>
<dbReference type="PANTHER" id="PTHR13068">
    <property type="entry name" value="CGI-12 PROTEIN-RELATED"/>
    <property type="match status" value="1"/>
</dbReference>
<feature type="signal peptide" evidence="8">
    <location>
        <begin position="1"/>
        <end position="19"/>
    </location>
</feature>
<evidence type="ECO:0000256" key="1">
    <source>
        <dbReference type="ARBA" id="ARBA00004173"/>
    </source>
</evidence>
<dbReference type="InterPro" id="IPR003690">
    <property type="entry name" value="MTERF"/>
</dbReference>
<keyword evidence="9" id="KW-1185">Reference proteome</keyword>
<dbReference type="RefSeq" id="XP_023180138.2">
    <property type="nucleotide sequence ID" value="XM_023324370.2"/>
</dbReference>
<feature type="chain" id="PRO_5026763438" description="Transcription termination factor 3, mitochondrial" evidence="8">
    <location>
        <begin position="20"/>
        <end position="366"/>
    </location>
</feature>
<evidence type="ECO:0000256" key="6">
    <source>
        <dbReference type="ARBA" id="ARBA00023163"/>
    </source>
</evidence>
<sequence length="366" mass="42826">MKFLATLSAVAMLCTWVRNITKVSKTTKCYQFSDQIRYIRALKRVQSDLIVPVEQSNVAHHDNPVEKKLTEQNEKQSAVAFDFGSREAHVPTFNLAAHVNNSTTLQQLLSLGVDLHSIERRKGLGQYVLRLDFEENVKPYLTFLADQGISPDSFGKMITKNPLIFKADLDDLQTRIDYMKSKRFSVEALQRIFTKNPYWLMFSTKRIDRRLGYFQKEFYLSGHDLRLLATKEPRLITYNMEHIRKSVFTLREEMGFSNKELQSLIVHTPRLMMIPPDDLVERFSYVHNDMGLSHAQIIQCPELLASREFRLRERHEFLKLLGRAQYDPQKDLYISPSEIVRGNNFYFVRNVAKSDLETFDLFLKTR</sequence>
<dbReference type="Pfam" id="PF02536">
    <property type="entry name" value="mTERF"/>
    <property type="match status" value="1"/>
</dbReference>
<dbReference type="PANTHER" id="PTHR13068:SF112">
    <property type="entry name" value="TRANSCRIPTION TERMINATION FACTOR 3, MITOCHONDRIAL"/>
    <property type="match status" value="1"/>
</dbReference>
<comment type="similarity">
    <text evidence="2">Belongs to the mTERF family.</text>
</comment>
<evidence type="ECO:0000256" key="7">
    <source>
        <dbReference type="ARBA" id="ARBA00071275"/>
    </source>
</evidence>
<dbReference type="GeneID" id="111605696"/>
<keyword evidence="4" id="KW-0805">Transcription regulation</keyword>
<dbReference type="SMART" id="SM00733">
    <property type="entry name" value="Mterf"/>
    <property type="match status" value="5"/>
</dbReference>
<comment type="subcellular location">
    <subcellularLocation>
        <location evidence="1">Mitochondrion</location>
    </subcellularLocation>
</comment>
<organism evidence="9 10">
    <name type="scientific">Drosophila hydei</name>
    <name type="common">Fruit fly</name>
    <dbReference type="NCBI Taxonomy" id="7224"/>
    <lineage>
        <taxon>Eukaryota</taxon>
        <taxon>Metazoa</taxon>
        <taxon>Ecdysozoa</taxon>
        <taxon>Arthropoda</taxon>
        <taxon>Hexapoda</taxon>
        <taxon>Insecta</taxon>
        <taxon>Pterygota</taxon>
        <taxon>Neoptera</taxon>
        <taxon>Endopterygota</taxon>
        <taxon>Diptera</taxon>
        <taxon>Brachycera</taxon>
        <taxon>Muscomorpha</taxon>
        <taxon>Ephydroidea</taxon>
        <taxon>Drosophilidae</taxon>
        <taxon>Drosophila</taxon>
    </lineage>
</organism>
<dbReference type="CTD" id="51001"/>
<dbReference type="FunFam" id="1.25.70.10:FF:000002">
    <property type="entry name" value="transcription termination factor 3, mitochondrial"/>
    <property type="match status" value="1"/>
</dbReference>
<gene>
    <name evidence="10" type="primary">LOC111605696</name>
</gene>
<dbReference type="GO" id="GO:0006355">
    <property type="term" value="P:regulation of DNA-templated transcription"/>
    <property type="evidence" value="ECO:0007669"/>
    <property type="project" value="UniProtKB-ARBA"/>
</dbReference>
<evidence type="ECO:0000256" key="3">
    <source>
        <dbReference type="ARBA" id="ARBA00022946"/>
    </source>
</evidence>
<dbReference type="Gene3D" id="1.25.70.10">
    <property type="entry name" value="Transcription termination factor 3, mitochondrial"/>
    <property type="match status" value="1"/>
</dbReference>
<dbReference type="GO" id="GO:0005739">
    <property type="term" value="C:mitochondrion"/>
    <property type="evidence" value="ECO:0007669"/>
    <property type="project" value="UniProtKB-SubCell"/>
</dbReference>